<sequence>MEKEEVGWCLKDWICDKDDVLFNDSVLQQIDCTHLSCYMNYSISIKNPGPGLVLRSLHKNDYDKGYMTLLGQLTRTGDVTKERFEAQFDAMKQCPGIHYIMVIEDVSNAIIVGSGTLVVERKFTHNTALRGRVEDIVVHSNYRGRHLGNLIVETATVLSQKLGCYKTSLDCLPSLKPFYEKFEFENTSVIFMSKRFYD</sequence>
<dbReference type="InParanoid" id="A0A1X7UK49"/>
<keyword evidence="4" id="KW-0012">Acyltransferase</keyword>
<reference evidence="7" key="1">
    <citation type="journal article" date="2010" name="Nature">
        <title>The Amphimedon queenslandica genome and the evolution of animal complexity.</title>
        <authorList>
            <person name="Srivastava M."/>
            <person name="Simakov O."/>
            <person name="Chapman J."/>
            <person name="Fahey B."/>
            <person name="Gauthier M.E."/>
            <person name="Mitros T."/>
            <person name="Richards G.S."/>
            <person name="Conaco C."/>
            <person name="Dacre M."/>
            <person name="Hellsten U."/>
            <person name="Larroux C."/>
            <person name="Putnam N.H."/>
            <person name="Stanke M."/>
            <person name="Adamska M."/>
            <person name="Darling A."/>
            <person name="Degnan S.M."/>
            <person name="Oakley T.H."/>
            <person name="Plachetzki D.C."/>
            <person name="Zhai Y."/>
            <person name="Adamski M."/>
            <person name="Calcino A."/>
            <person name="Cummins S.F."/>
            <person name="Goodstein D.M."/>
            <person name="Harris C."/>
            <person name="Jackson D.J."/>
            <person name="Leys S.P."/>
            <person name="Shu S."/>
            <person name="Woodcroft B.J."/>
            <person name="Vervoort M."/>
            <person name="Kosik K.S."/>
            <person name="Manning G."/>
            <person name="Degnan B.M."/>
            <person name="Rokhsar D.S."/>
        </authorList>
    </citation>
    <scope>NUCLEOTIDE SEQUENCE [LARGE SCALE GENOMIC DNA]</scope>
</reference>
<dbReference type="EnsemblMetazoa" id="XM_003387658.3">
    <property type="protein sequence ID" value="XP_003387706.1"/>
    <property type="gene ID" value="LOC100632123"/>
</dbReference>
<dbReference type="GO" id="GO:0006048">
    <property type="term" value="P:UDP-N-acetylglucosamine biosynthetic process"/>
    <property type="evidence" value="ECO:0007669"/>
    <property type="project" value="UniProtKB-UniRule"/>
</dbReference>
<dbReference type="UniPathway" id="UPA00113">
    <property type="reaction ID" value="UER00529"/>
</dbReference>
<dbReference type="KEGG" id="aqu:100632123"/>
<gene>
    <name evidence="6" type="primary">100632123</name>
</gene>
<name>A0A1X7UK49_AMPQE</name>
<dbReference type="EnsemblMetazoa" id="Aqu2.1.27826_001">
    <property type="protein sequence ID" value="Aqu2.1.27826_001"/>
    <property type="gene ID" value="Aqu2.1.27826"/>
</dbReference>
<comment type="pathway">
    <text evidence="1 4">Nucleotide-sugar biosynthesis; UDP-N-acetyl-alpha-D-glucosamine biosynthesis; N-acetyl-alpha-D-glucosamine 1-phosphate from alpha-D-glucosamine 6-phosphate (route I): step 1/2.</text>
</comment>
<evidence type="ECO:0000259" key="5">
    <source>
        <dbReference type="PROSITE" id="PS51186"/>
    </source>
</evidence>
<evidence type="ECO:0000256" key="3">
    <source>
        <dbReference type="ARBA" id="ARBA00048964"/>
    </source>
</evidence>
<dbReference type="STRING" id="400682.A0A1X7UK49"/>
<dbReference type="AlphaFoldDB" id="A0A1X7UK49"/>
<comment type="catalytic activity">
    <reaction evidence="3 4">
        <text>D-glucosamine 6-phosphate + acetyl-CoA = N-acetyl-D-glucosamine 6-phosphate + CoA + H(+)</text>
        <dbReference type="Rhea" id="RHEA:10292"/>
        <dbReference type="ChEBI" id="CHEBI:15378"/>
        <dbReference type="ChEBI" id="CHEBI:57287"/>
        <dbReference type="ChEBI" id="CHEBI:57288"/>
        <dbReference type="ChEBI" id="CHEBI:57513"/>
        <dbReference type="ChEBI" id="CHEBI:58725"/>
        <dbReference type="EC" id="2.3.1.4"/>
    </reaction>
</comment>
<dbReference type="eggNOG" id="KOG3396">
    <property type="taxonomic scope" value="Eukaryota"/>
</dbReference>
<dbReference type="InterPro" id="IPR000182">
    <property type="entry name" value="GNAT_dom"/>
</dbReference>
<dbReference type="OMA" id="FRKCENQ"/>
<dbReference type="InterPro" id="IPR039143">
    <property type="entry name" value="GNPNAT1-like"/>
</dbReference>
<dbReference type="Pfam" id="PF13508">
    <property type="entry name" value="Acetyltransf_7"/>
    <property type="match status" value="1"/>
</dbReference>
<protein>
    <recommendedName>
        <fullName evidence="4">Glucosamine 6-phosphate N-acetyltransferase</fullName>
        <ecNumber evidence="4">2.3.1.4</ecNumber>
    </recommendedName>
</protein>
<keyword evidence="4" id="KW-0808">Transferase</keyword>
<dbReference type="SUPFAM" id="SSF55729">
    <property type="entry name" value="Acyl-CoA N-acyltransferases (Nat)"/>
    <property type="match status" value="1"/>
</dbReference>
<dbReference type="GO" id="GO:0004343">
    <property type="term" value="F:glucosamine 6-phosphate N-acetyltransferase activity"/>
    <property type="evidence" value="ECO:0007669"/>
    <property type="project" value="UniProtKB-UniRule"/>
</dbReference>
<dbReference type="CDD" id="cd04301">
    <property type="entry name" value="NAT_SF"/>
    <property type="match status" value="1"/>
</dbReference>
<proteinExistence type="inferred from homology"/>
<evidence type="ECO:0000313" key="6">
    <source>
        <dbReference type="EnsemblMetazoa" id="Aqu2.1.27826_001"/>
    </source>
</evidence>
<evidence type="ECO:0000256" key="1">
    <source>
        <dbReference type="ARBA" id="ARBA00004832"/>
    </source>
</evidence>
<keyword evidence="7" id="KW-1185">Reference proteome</keyword>
<dbReference type="PANTHER" id="PTHR13355:SF11">
    <property type="entry name" value="GLUCOSAMINE 6-PHOSPHATE N-ACETYLTRANSFERASE"/>
    <property type="match status" value="1"/>
</dbReference>
<reference evidence="6" key="2">
    <citation type="submission" date="2017-05" db="UniProtKB">
        <authorList>
            <consortium name="EnsemblMetazoa"/>
        </authorList>
    </citation>
    <scope>IDENTIFICATION</scope>
</reference>
<feature type="domain" description="N-acetyltransferase" evidence="5">
    <location>
        <begin position="52"/>
        <end position="198"/>
    </location>
</feature>
<dbReference type="OrthoDB" id="10039976at2759"/>
<dbReference type="InterPro" id="IPR016181">
    <property type="entry name" value="Acyl_CoA_acyltransferase"/>
</dbReference>
<dbReference type="PANTHER" id="PTHR13355">
    <property type="entry name" value="GLUCOSAMINE 6-PHOSPHATE N-ACETYLTRANSFERASE"/>
    <property type="match status" value="1"/>
</dbReference>
<dbReference type="EC" id="2.3.1.4" evidence="4"/>
<evidence type="ECO:0000256" key="4">
    <source>
        <dbReference type="RuleBase" id="RU365086"/>
    </source>
</evidence>
<evidence type="ECO:0000313" key="7">
    <source>
        <dbReference type="Proteomes" id="UP000007879"/>
    </source>
</evidence>
<dbReference type="Proteomes" id="UP000007879">
    <property type="component" value="Unassembled WGS sequence"/>
</dbReference>
<comment type="similarity">
    <text evidence="2 4">Belongs to the acetyltransferase family. GNA1 subfamily.</text>
</comment>
<dbReference type="Gene3D" id="3.40.630.30">
    <property type="match status" value="1"/>
</dbReference>
<dbReference type="PROSITE" id="PS51186">
    <property type="entry name" value="GNAT"/>
    <property type="match status" value="1"/>
</dbReference>
<accession>A0A1X7UK49</accession>
<evidence type="ECO:0000256" key="2">
    <source>
        <dbReference type="ARBA" id="ARBA00006048"/>
    </source>
</evidence>
<organism evidence="6">
    <name type="scientific">Amphimedon queenslandica</name>
    <name type="common">Sponge</name>
    <dbReference type="NCBI Taxonomy" id="400682"/>
    <lineage>
        <taxon>Eukaryota</taxon>
        <taxon>Metazoa</taxon>
        <taxon>Porifera</taxon>
        <taxon>Demospongiae</taxon>
        <taxon>Heteroscleromorpha</taxon>
        <taxon>Haplosclerida</taxon>
        <taxon>Niphatidae</taxon>
        <taxon>Amphimedon</taxon>
    </lineage>
</organism>